<name>A0A0F9UB53_9ZZZZ</name>
<dbReference type="GO" id="GO:0006310">
    <property type="term" value="P:DNA recombination"/>
    <property type="evidence" value="ECO:0007669"/>
    <property type="project" value="UniProtKB-KW"/>
</dbReference>
<evidence type="ECO:0000256" key="1">
    <source>
        <dbReference type="ARBA" id="ARBA00023125"/>
    </source>
</evidence>
<proteinExistence type="predicted"/>
<organism evidence="4">
    <name type="scientific">marine sediment metagenome</name>
    <dbReference type="NCBI Taxonomy" id="412755"/>
    <lineage>
        <taxon>unclassified sequences</taxon>
        <taxon>metagenomes</taxon>
        <taxon>ecological metagenomes</taxon>
    </lineage>
</organism>
<dbReference type="Gene3D" id="1.10.443.10">
    <property type="entry name" value="Intergrase catalytic core"/>
    <property type="match status" value="1"/>
</dbReference>
<dbReference type="PANTHER" id="PTHR30349:SF41">
    <property type="entry name" value="INTEGRASE_RECOMBINASE PROTEIN MJ0367-RELATED"/>
    <property type="match status" value="1"/>
</dbReference>
<keyword evidence="2" id="KW-0233">DNA recombination</keyword>
<sequence length="231" mass="25975">MPKLRPTRRLLAEPEHGRGKAQVVDRPGQLSHILWAASRGDLGRRNVAVIWMLFGSGLRVNEVAHLTVSDVFYSNGQLKEVFSVRGATTKTDTHRPGFILARQHREALIAWRDQRVADDAFTSQDGSYGGLDPNSELILGRRGKTWRRLAFNDKKYKNAAGETVTTKVCGSLENLVRELLKGAGLNYGSSHSGRRTLATWLDRKGYDLELIQLILGHRNPDMFYTTEYVTL</sequence>
<gene>
    <name evidence="4" type="ORF">LCGC14_0628790</name>
</gene>
<reference evidence="4" key="1">
    <citation type="journal article" date="2015" name="Nature">
        <title>Complex archaea that bridge the gap between prokaryotes and eukaryotes.</title>
        <authorList>
            <person name="Spang A."/>
            <person name="Saw J.H."/>
            <person name="Jorgensen S.L."/>
            <person name="Zaremba-Niedzwiedzka K."/>
            <person name="Martijn J."/>
            <person name="Lind A.E."/>
            <person name="van Eijk R."/>
            <person name="Schleper C."/>
            <person name="Guy L."/>
            <person name="Ettema T.J."/>
        </authorList>
    </citation>
    <scope>NUCLEOTIDE SEQUENCE</scope>
</reference>
<evidence type="ECO:0000259" key="3">
    <source>
        <dbReference type="PROSITE" id="PS51898"/>
    </source>
</evidence>
<keyword evidence="1" id="KW-0238">DNA-binding</keyword>
<dbReference type="Pfam" id="PF00589">
    <property type="entry name" value="Phage_integrase"/>
    <property type="match status" value="1"/>
</dbReference>
<dbReference type="InterPro" id="IPR050090">
    <property type="entry name" value="Tyrosine_recombinase_XerCD"/>
</dbReference>
<dbReference type="PROSITE" id="PS51898">
    <property type="entry name" value="TYR_RECOMBINASE"/>
    <property type="match status" value="1"/>
</dbReference>
<dbReference type="GO" id="GO:0015074">
    <property type="term" value="P:DNA integration"/>
    <property type="evidence" value="ECO:0007669"/>
    <property type="project" value="InterPro"/>
</dbReference>
<accession>A0A0F9UB53</accession>
<feature type="domain" description="Tyr recombinase" evidence="3">
    <location>
        <begin position="19"/>
        <end position="231"/>
    </location>
</feature>
<dbReference type="InterPro" id="IPR013762">
    <property type="entry name" value="Integrase-like_cat_sf"/>
</dbReference>
<comment type="caution">
    <text evidence="4">The sequence shown here is derived from an EMBL/GenBank/DDBJ whole genome shotgun (WGS) entry which is preliminary data.</text>
</comment>
<protein>
    <recommendedName>
        <fullName evidence="3">Tyr recombinase domain-containing protein</fullName>
    </recommendedName>
</protein>
<dbReference type="InterPro" id="IPR011010">
    <property type="entry name" value="DNA_brk_join_enz"/>
</dbReference>
<dbReference type="PANTHER" id="PTHR30349">
    <property type="entry name" value="PHAGE INTEGRASE-RELATED"/>
    <property type="match status" value="1"/>
</dbReference>
<evidence type="ECO:0000256" key="2">
    <source>
        <dbReference type="ARBA" id="ARBA00023172"/>
    </source>
</evidence>
<dbReference type="EMBL" id="LAZR01001093">
    <property type="protein sequence ID" value="KKN50843.1"/>
    <property type="molecule type" value="Genomic_DNA"/>
</dbReference>
<dbReference type="InterPro" id="IPR002104">
    <property type="entry name" value="Integrase_catalytic"/>
</dbReference>
<dbReference type="GO" id="GO:0003677">
    <property type="term" value="F:DNA binding"/>
    <property type="evidence" value="ECO:0007669"/>
    <property type="project" value="UniProtKB-KW"/>
</dbReference>
<evidence type="ECO:0000313" key="4">
    <source>
        <dbReference type="EMBL" id="KKN50843.1"/>
    </source>
</evidence>
<dbReference type="SUPFAM" id="SSF56349">
    <property type="entry name" value="DNA breaking-rejoining enzymes"/>
    <property type="match status" value="1"/>
</dbReference>
<dbReference type="AlphaFoldDB" id="A0A0F9UB53"/>